<dbReference type="InterPro" id="IPR005467">
    <property type="entry name" value="His_kinase_dom"/>
</dbReference>
<dbReference type="InterPro" id="IPR011712">
    <property type="entry name" value="Sig_transdc_His_kin_sub3_dim/P"/>
</dbReference>
<dbReference type="Proteomes" id="UP001199642">
    <property type="component" value="Chromosome"/>
</dbReference>
<feature type="transmembrane region" description="Helical" evidence="4">
    <location>
        <begin position="20"/>
        <end position="36"/>
    </location>
</feature>
<dbReference type="SUPFAM" id="SSF55874">
    <property type="entry name" value="ATPase domain of HSP90 chaperone/DNA topoisomerase II/histidine kinase"/>
    <property type="match status" value="1"/>
</dbReference>
<evidence type="ECO:0000313" key="7">
    <source>
        <dbReference type="Proteomes" id="UP001199642"/>
    </source>
</evidence>
<dbReference type="PIRSF" id="PIRSF037434">
    <property type="entry name" value="STHK_ChrS"/>
    <property type="match status" value="1"/>
</dbReference>
<dbReference type="InterPro" id="IPR017205">
    <property type="entry name" value="Sig_transdc_His_kinase_ChrS"/>
</dbReference>
<dbReference type="CDD" id="cd16917">
    <property type="entry name" value="HATPase_UhpB-NarQ-NarX-like"/>
    <property type="match status" value="1"/>
</dbReference>
<keyword evidence="1" id="KW-0808">Transferase</keyword>
<dbReference type="SMART" id="SM00387">
    <property type="entry name" value="HATPase_c"/>
    <property type="match status" value="1"/>
</dbReference>
<dbReference type="InterPro" id="IPR050482">
    <property type="entry name" value="Sensor_HK_TwoCompSys"/>
</dbReference>
<evidence type="ECO:0000259" key="5">
    <source>
        <dbReference type="PROSITE" id="PS50109"/>
    </source>
</evidence>
<reference evidence="6 7" key="1">
    <citation type="submission" date="2023-01" db="EMBL/GenBank/DDBJ databases">
        <title>Characterization of estradiol degrading bacteria Microbacterium sp. MZT7 and reveal degrading genes through genome analysis.</title>
        <authorList>
            <person name="Hao P."/>
            <person name="Gao Y."/>
        </authorList>
    </citation>
    <scope>NUCLEOTIDE SEQUENCE [LARGE SCALE GENOMIC DNA]</scope>
    <source>
        <strain evidence="6 7">MZT7</strain>
    </source>
</reference>
<dbReference type="GO" id="GO:0016301">
    <property type="term" value="F:kinase activity"/>
    <property type="evidence" value="ECO:0007669"/>
    <property type="project" value="UniProtKB-KW"/>
</dbReference>
<dbReference type="RefSeq" id="WP_231820556.1">
    <property type="nucleotide sequence ID" value="NZ_CP082781.1"/>
</dbReference>
<evidence type="ECO:0000313" key="6">
    <source>
        <dbReference type="EMBL" id="UGS27058.1"/>
    </source>
</evidence>
<evidence type="ECO:0000256" key="2">
    <source>
        <dbReference type="ARBA" id="ARBA00022777"/>
    </source>
</evidence>
<proteinExistence type="predicted"/>
<organism evidence="6 7">
    <name type="scientific">Microbacterium resistens</name>
    <dbReference type="NCBI Taxonomy" id="156977"/>
    <lineage>
        <taxon>Bacteria</taxon>
        <taxon>Bacillati</taxon>
        <taxon>Actinomycetota</taxon>
        <taxon>Actinomycetes</taxon>
        <taxon>Micrococcales</taxon>
        <taxon>Microbacteriaceae</taxon>
        <taxon>Microbacterium</taxon>
    </lineage>
</organism>
<gene>
    <name evidence="6" type="ORF">K8F61_02265</name>
</gene>
<feature type="transmembrane region" description="Helical" evidence="4">
    <location>
        <begin position="150"/>
        <end position="170"/>
    </location>
</feature>
<dbReference type="InterPro" id="IPR003594">
    <property type="entry name" value="HATPase_dom"/>
</dbReference>
<evidence type="ECO:0000256" key="4">
    <source>
        <dbReference type="SAM" id="Phobius"/>
    </source>
</evidence>
<keyword evidence="4" id="KW-1133">Transmembrane helix</keyword>
<feature type="domain" description="Histidine kinase" evidence="5">
    <location>
        <begin position="303"/>
        <end position="393"/>
    </location>
</feature>
<keyword evidence="3" id="KW-0902">Two-component regulatory system</keyword>
<accession>A0ABY3RSK9</accession>
<keyword evidence="4" id="KW-0812">Transmembrane</keyword>
<dbReference type="EMBL" id="CP082781">
    <property type="protein sequence ID" value="UGS27058.1"/>
    <property type="molecule type" value="Genomic_DNA"/>
</dbReference>
<keyword evidence="4" id="KW-0472">Membrane</keyword>
<dbReference type="Gene3D" id="1.20.5.1930">
    <property type="match status" value="1"/>
</dbReference>
<dbReference type="Pfam" id="PF07730">
    <property type="entry name" value="HisKA_3"/>
    <property type="match status" value="1"/>
</dbReference>
<dbReference type="Gene3D" id="3.30.565.10">
    <property type="entry name" value="Histidine kinase-like ATPase, C-terminal domain"/>
    <property type="match status" value="1"/>
</dbReference>
<feature type="transmembrane region" description="Helical" evidence="4">
    <location>
        <begin position="43"/>
        <end position="65"/>
    </location>
</feature>
<dbReference type="InterPro" id="IPR036890">
    <property type="entry name" value="HATPase_C_sf"/>
</dbReference>
<dbReference type="PANTHER" id="PTHR24421:SF62">
    <property type="entry name" value="SENSORY TRANSDUCTION HISTIDINE KINASE"/>
    <property type="match status" value="1"/>
</dbReference>
<sequence>MSTDSLRVPARRLPIPDHAVDIGFAVLLLVCGWRYFTRHPLDGLGVVVLVLAVGVGLAYALAVIGRPPGRGRESANGSDPVGSRQGIGLLVATAFWLPLVVLAPSFGWCGFALFFAVHRVIRGRLAFALSAAIVVAVSVGLFLMSRGDDWGLVLGPFVGGLVLASAFAALDRAHDAQQRLIDDLIDTREQLARSERDAGAAAERGRVASELHDTVVQRTASALLLLESAELRPGGSAPAIQEAREALREALVETRQLLHGLADPRDGAASLSSLLRAQAQAEGAGFSVVGRERAVPETVAHALQRVVQEALLNARKHAQAATTRVTLTYFDREVGVDVVDDGIGLEATRSDEPTGGFGIRAMTWRIETLGGELTVESEPGQGTVVAAIVPDASSSATEATP</sequence>
<keyword evidence="2 6" id="KW-0418">Kinase</keyword>
<name>A0ABY3RSK9_9MICO</name>
<keyword evidence="7" id="KW-1185">Reference proteome</keyword>
<evidence type="ECO:0000256" key="1">
    <source>
        <dbReference type="ARBA" id="ARBA00022679"/>
    </source>
</evidence>
<dbReference type="PANTHER" id="PTHR24421">
    <property type="entry name" value="NITRATE/NITRITE SENSOR PROTEIN NARX-RELATED"/>
    <property type="match status" value="1"/>
</dbReference>
<protein>
    <submittedName>
        <fullName evidence="6">Sensor histidine kinase</fullName>
    </submittedName>
</protein>
<feature type="transmembrane region" description="Helical" evidence="4">
    <location>
        <begin position="85"/>
        <end position="118"/>
    </location>
</feature>
<dbReference type="Pfam" id="PF02518">
    <property type="entry name" value="HATPase_c"/>
    <property type="match status" value="1"/>
</dbReference>
<evidence type="ECO:0000256" key="3">
    <source>
        <dbReference type="ARBA" id="ARBA00023012"/>
    </source>
</evidence>
<dbReference type="PROSITE" id="PS50109">
    <property type="entry name" value="HIS_KIN"/>
    <property type="match status" value="1"/>
</dbReference>
<feature type="transmembrane region" description="Helical" evidence="4">
    <location>
        <begin position="125"/>
        <end position="144"/>
    </location>
</feature>